<feature type="chain" id="PRO_5020228291" description="Inhibitor I9 domain-containing protein" evidence="2">
    <location>
        <begin position="32"/>
        <end position="168"/>
    </location>
</feature>
<keyword evidence="4" id="KW-1185">Reference proteome</keyword>
<sequence length="168" mass="17782">MNRKLHNTFSALSVAAVLMTAGLIASSPARQAESAPQLLAAISTRPAPQAGVAPQPWTQHRLVYAERSAQARKAAAEMRAKDIEARADALANKLRGTRDVGEILSHVAGFTAEVATESALDAAADELANYDVSTVETIEAPAPSPAAPKIRHSRRSITLPYFSFAPRG</sequence>
<evidence type="ECO:0008006" key="5">
    <source>
        <dbReference type="Google" id="ProtNLM"/>
    </source>
</evidence>
<dbReference type="Proteomes" id="UP000308707">
    <property type="component" value="Unassembled WGS sequence"/>
</dbReference>
<accession>A0A4U5JVR4</accession>
<protein>
    <recommendedName>
        <fullName evidence="5">Inhibitor I9 domain-containing protein</fullName>
    </recommendedName>
</protein>
<feature type="signal peptide" evidence="2">
    <location>
        <begin position="1"/>
        <end position="31"/>
    </location>
</feature>
<keyword evidence="1" id="KW-0175">Coiled coil</keyword>
<dbReference type="EMBL" id="SZUA01000001">
    <property type="protein sequence ID" value="TKR33166.1"/>
    <property type="molecule type" value="Genomic_DNA"/>
</dbReference>
<feature type="coiled-coil region" evidence="1">
    <location>
        <begin position="66"/>
        <end position="93"/>
    </location>
</feature>
<evidence type="ECO:0000313" key="3">
    <source>
        <dbReference type="EMBL" id="TKR33166.1"/>
    </source>
</evidence>
<keyword evidence="2" id="KW-0732">Signal</keyword>
<evidence type="ECO:0000256" key="1">
    <source>
        <dbReference type="SAM" id="Coils"/>
    </source>
</evidence>
<comment type="caution">
    <text evidence="3">The sequence shown here is derived from an EMBL/GenBank/DDBJ whole genome shotgun (WGS) entry which is preliminary data.</text>
</comment>
<dbReference type="RefSeq" id="WP_137265376.1">
    <property type="nucleotide sequence ID" value="NZ_SZUA01000001.1"/>
</dbReference>
<dbReference type="OrthoDB" id="6058468at2"/>
<dbReference type="AlphaFoldDB" id="A0A4U5JVR4"/>
<gene>
    <name evidence="3" type="ORF">FCE95_02320</name>
</gene>
<evidence type="ECO:0000256" key="2">
    <source>
        <dbReference type="SAM" id="SignalP"/>
    </source>
</evidence>
<organism evidence="3 4">
    <name type="scientific">Luteimonas gilva</name>
    <dbReference type="NCBI Taxonomy" id="2572684"/>
    <lineage>
        <taxon>Bacteria</taxon>
        <taxon>Pseudomonadati</taxon>
        <taxon>Pseudomonadota</taxon>
        <taxon>Gammaproteobacteria</taxon>
        <taxon>Lysobacterales</taxon>
        <taxon>Lysobacteraceae</taxon>
        <taxon>Luteimonas</taxon>
    </lineage>
</organism>
<reference evidence="3 4" key="1">
    <citation type="submission" date="2019-04" db="EMBL/GenBank/DDBJ databases">
        <title>Reference strain of H23.</title>
        <authorList>
            <person name="Luo X."/>
        </authorList>
    </citation>
    <scope>NUCLEOTIDE SEQUENCE [LARGE SCALE GENOMIC DNA]</scope>
    <source>
        <strain evidence="3 4">H23</strain>
    </source>
</reference>
<name>A0A4U5JVR4_9GAMM</name>
<evidence type="ECO:0000313" key="4">
    <source>
        <dbReference type="Proteomes" id="UP000308707"/>
    </source>
</evidence>
<proteinExistence type="predicted"/>